<accession>A0A0M3I225</accession>
<organism evidence="2 3">
    <name type="scientific">Ascaris lumbricoides</name>
    <name type="common">Giant roundworm</name>
    <dbReference type="NCBI Taxonomy" id="6252"/>
    <lineage>
        <taxon>Eukaryota</taxon>
        <taxon>Metazoa</taxon>
        <taxon>Ecdysozoa</taxon>
        <taxon>Nematoda</taxon>
        <taxon>Chromadorea</taxon>
        <taxon>Rhabditida</taxon>
        <taxon>Spirurina</taxon>
        <taxon>Ascaridomorpha</taxon>
        <taxon>Ascaridoidea</taxon>
        <taxon>Ascarididae</taxon>
        <taxon>Ascaris</taxon>
    </lineage>
</organism>
<evidence type="ECO:0000313" key="2">
    <source>
        <dbReference type="Proteomes" id="UP000036681"/>
    </source>
</evidence>
<dbReference type="Proteomes" id="UP000036681">
    <property type="component" value="Unplaced"/>
</dbReference>
<sequence>MGNNLKAKSLNEERTAATKANRCTEATTVTGLGHVRLKKEYARYGHAEKGATKRR</sequence>
<keyword evidence="2" id="KW-1185">Reference proteome</keyword>
<protein>
    <submittedName>
        <fullName evidence="3">MBF1 domain-containing protein</fullName>
    </submittedName>
</protein>
<name>A0A0M3I225_ASCLU</name>
<evidence type="ECO:0000313" key="3">
    <source>
        <dbReference type="WBParaSite" id="ALUE_0001045601-mRNA-1"/>
    </source>
</evidence>
<feature type="region of interest" description="Disordered" evidence="1">
    <location>
        <begin position="1"/>
        <end position="21"/>
    </location>
</feature>
<dbReference type="WBParaSite" id="ALUE_0001045601-mRNA-1">
    <property type="protein sequence ID" value="ALUE_0001045601-mRNA-1"/>
    <property type="gene ID" value="ALUE_0001045601"/>
</dbReference>
<proteinExistence type="predicted"/>
<reference evidence="3" key="1">
    <citation type="submission" date="2017-02" db="UniProtKB">
        <authorList>
            <consortium name="WormBaseParasite"/>
        </authorList>
    </citation>
    <scope>IDENTIFICATION</scope>
</reference>
<evidence type="ECO:0000256" key="1">
    <source>
        <dbReference type="SAM" id="MobiDB-lite"/>
    </source>
</evidence>
<dbReference type="AlphaFoldDB" id="A0A0M3I225"/>